<comment type="catalytic activity">
    <reaction evidence="8">
        <text>N-terminal glycyl-[protein] + tetradecanoyl-CoA = N-tetradecanoylglycyl-[protein] + CoA + H(+)</text>
        <dbReference type="Rhea" id="RHEA:15521"/>
        <dbReference type="Rhea" id="RHEA-COMP:12666"/>
        <dbReference type="Rhea" id="RHEA-COMP:12667"/>
        <dbReference type="ChEBI" id="CHEBI:15378"/>
        <dbReference type="ChEBI" id="CHEBI:57287"/>
        <dbReference type="ChEBI" id="CHEBI:57385"/>
        <dbReference type="ChEBI" id="CHEBI:64723"/>
        <dbReference type="ChEBI" id="CHEBI:133050"/>
        <dbReference type="EC" id="2.3.1.97"/>
    </reaction>
</comment>
<sequence length="436" mass="50059">MDKQQVAAAIEEVKNKAELVTVEEQEEFLRVLKQLNLVSQEQAEQRIKKQNDDYKFWKTQPVPAITEQPTEHGAIDAPKTVDDVRKTPLNMPAGFVWCDLDLTNEVELKELYDLLYQNYVEDDDNMFRFDYSMEFLKWVLLSPGFHKDWHVGVRNEKTGKLMAFIGGFPTKIRAYENVMPMAEINYLCVHKKLRAKRLAPVLIKEITRRVNLRNIWQAIYTAGVVLPMPVSSCRYYHRSLHPKKLIDVGFSHLAPNTSMARTIKQLKLPDTTSTPNLVPMAPRHVAGVTALLRTYLAKFDLVADMNEHEVAHWLLPRAGVVSSYVVEDPATHKVTDLASFYHLPSTIIGNKTYETLNAAYSYYNVATTVPLVKLMEDLLILAKEQEQDVFNALNLMENTEFLQELKFGIGSGELQYYLFNWRCPRMPHGKVGIVLQ</sequence>
<dbReference type="SUPFAM" id="SSF55729">
    <property type="entry name" value="Acyl-CoA N-acyltransferases (Nat)"/>
    <property type="match status" value="2"/>
</dbReference>
<proteinExistence type="inferred from homology"/>
<keyword evidence="5 8" id="KW-0012">Acyltransferase</keyword>
<evidence type="ECO:0000256" key="4">
    <source>
        <dbReference type="ARBA" id="ARBA00022679"/>
    </source>
</evidence>
<dbReference type="Pfam" id="PF01233">
    <property type="entry name" value="NMT"/>
    <property type="match status" value="1"/>
</dbReference>
<dbReference type="FunFam" id="3.40.630.170:FF:000001">
    <property type="entry name" value="Glycylpeptide N-tetradecanoyltransferase"/>
    <property type="match status" value="1"/>
</dbReference>
<dbReference type="OrthoDB" id="60315at2759"/>
<name>A0A067BFI2_SAPPC</name>
<dbReference type="InterPro" id="IPR022676">
    <property type="entry name" value="NMT_N"/>
</dbReference>
<evidence type="ECO:0000256" key="1">
    <source>
        <dbReference type="ARBA" id="ARBA00009469"/>
    </source>
</evidence>
<dbReference type="VEuPathDB" id="FungiDB:SPRG_17633"/>
<feature type="domain" description="Glycylpeptide N-tetradecanoyltransferase N-terminal" evidence="10">
    <location>
        <begin position="75"/>
        <end position="233"/>
    </location>
</feature>
<evidence type="ECO:0000256" key="8">
    <source>
        <dbReference type="RuleBase" id="RU000586"/>
    </source>
</evidence>
<evidence type="ECO:0000256" key="7">
    <source>
        <dbReference type="ARBA" id="ARBA00062182"/>
    </source>
</evidence>
<accession>A0A067BFI2</accession>
<dbReference type="STRING" id="695850.A0A067BFI2"/>
<dbReference type="Pfam" id="PF02799">
    <property type="entry name" value="NMT_C"/>
    <property type="match status" value="1"/>
</dbReference>
<evidence type="ECO:0000256" key="5">
    <source>
        <dbReference type="ARBA" id="ARBA00023315"/>
    </source>
</evidence>
<dbReference type="Proteomes" id="UP000030745">
    <property type="component" value="Unassembled WGS sequence"/>
</dbReference>
<dbReference type="OMA" id="LHIENEQ"/>
<comment type="function">
    <text evidence="6">Adds a myristoyl group to the N-terminal glycine residue of certain cellular proteins. Myristoylates adenylate kinase AK2. During the asexual blood stage, may myristoylate proteins such as ARO, CDPK1 and GAP45. Probably by mediating protein myristoylation, plays a role in the assembly of the inner membrane complex during the early stages of schizogony and in the formation of rhoptries in the late stages and thus merozoite egress.</text>
</comment>
<dbReference type="GO" id="GO:0004379">
    <property type="term" value="F:glycylpeptide N-tetradecanoyltransferase activity"/>
    <property type="evidence" value="ECO:0007669"/>
    <property type="project" value="UniProtKB-EC"/>
</dbReference>
<evidence type="ECO:0000256" key="6">
    <source>
        <dbReference type="ARBA" id="ARBA00059499"/>
    </source>
</evidence>
<organism evidence="12 13">
    <name type="scientific">Saprolegnia parasitica (strain CBS 223.65)</name>
    <dbReference type="NCBI Taxonomy" id="695850"/>
    <lineage>
        <taxon>Eukaryota</taxon>
        <taxon>Sar</taxon>
        <taxon>Stramenopiles</taxon>
        <taxon>Oomycota</taxon>
        <taxon>Saprolegniomycetes</taxon>
        <taxon>Saprolegniales</taxon>
        <taxon>Saprolegniaceae</taxon>
        <taxon>Saprolegnia</taxon>
    </lineage>
</organism>
<dbReference type="PANTHER" id="PTHR11377:SF5">
    <property type="entry name" value="GLYCYLPEPTIDE N-TETRADECANOYLTRANSFERASE"/>
    <property type="match status" value="1"/>
</dbReference>
<evidence type="ECO:0000313" key="13">
    <source>
        <dbReference type="Proteomes" id="UP000030745"/>
    </source>
</evidence>
<dbReference type="PIRSF" id="PIRSF015892">
    <property type="entry name" value="N-myristl_transf"/>
    <property type="match status" value="1"/>
</dbReference>
<dbReference type="FunFam" id="3.40.630.30:FF:000042">
    <property type="entry name" value="Glycylpeptide N-tetradecanoyltransferase"/>
    <property type="match status" value="1"/>
</dbReference>
<keyword evidence="13" id="KW-1185">Reference proteome</keyword>
<comment type="similarity">
    <text evidence="1 9">Belongs to the NMT family.</text>
</comment>
<dbReference type="PANTHER" id="PTHR11377">
    <property type="entry name" value="N-MYRISTOYL TRANSFERASE"/>
    <property type="match status" value="1"/>
</dbReference>
<dbReference type="RefSeq" id="XP_012212389.1">
    <property type="nucleotide sequence ID" value="XM_012356999.1"/>
</dbReference>
<evidence type="ECO:0000256" key="2">
    <source>
        <dbReference type="ARBA" id="ARBA00012923"/>
    </source>
</evidence>
<dbReference type="Gene3D" id="3.40.630.170">
    <property type="match status" value="1"/>
</dbReference>
<dbReference type="KEGG" id="spar:SPRG_17633"/>
<evidence type="ECO:0000259" key="10">
    <source>
        <dbReference type="Pfam" id="PF01233"/>
    </source>
</evidence>
<dbReference type="InterPro" id="IPR000903">
    <property type="entry name" value="NMT"/>
</dbReference>
<keyword evidence="4 8" id="KW-0808">Transferase</keyword>
<gene>
    <name evidence="12" type="ORF">SPRG_17633</name>
</gene>
<comment type="subunit">
    <text evidence="7">Heterodimer composed of NMT and AK2; AK2 myristoylation stabilizes the complex.</text>
</comment>
<dbReference type="EC" id="2.3.1.97" evidence="2 8"/>
<dbReference type="GO" id="GO:0005737">
    <property type="term" value="C:cytoplasm"/>
    <property type="evidence" value="ECO:0007669"/>
    <property type="project" value="TreeGrafter"/>
</dbReference>
<protein>
    <recommendedName>
        <fullName evidence="3 8">Glycylpeptide N-tetradecanoyltransferase</fullName>
        <ecNumber evidence="2 8">2.3.1.97</ecNumber>
    </recommendedName>
</protein>
<evidence type="ECO:0000256" key="9">
    <source>
        <dbReference type="RuleBase" id="RU004178"/>
    </source>
</evidence>
<dbReference type="InterPro" id="IPR022677">
    <property type="entry name" value="NMT_C"/>
</dbReference>
<dbReference type="AlphaFoldDB" id="A0A067BFI2"/>
<dbReference type="InterPro" id="IPR016181">
    <property type="entry name" value="Acyl_CoA_acyltransferase"/>
</dbReference>
<reference evidence="12 13" key="1">
    <citation type="journal article" date="2013" name="PLoS Genet.">
        <title>Distinctive expansion of potential virulence genes in the genome of the oomycete fish pathogen Saprolegnia parasitica.</title>
        <authorList>
            <person name="Jiang R.H."/>
            <person name="de Bruijn I."/>
            <person name="Haas B.J."/>
            <person name="Belmonte R."/>
            <person name="Lobach L."/>
            <person name="Christie J."/>
            <person name="van den Ackerveken G."/>
            <person name="Bottin A."/>
            <person name="Bulone V."/>
            <person name="Diaz-Moreno S.M."/>
            <person name="Dumas B."/>
            <person name="Fan L."/>
            <person name="Gaulin E."/>
            <person name="Govers F."/>
            <person name="Grenville-Briggs L.J."/>
            <person name="Horner N.R."/>
            <person name="Levin J.Z."/>
            <person name="Mammella M."/>
            <person name="Meijer H.J."/>
            <person name="Morris P."/>
            <person name="Nusbaum C."/>
            <person name="Oome S."/>
            <person name="Phillips A.J."/>
            <person name="van Rooyen D."/>
            <person name="Rzeszutek E."/>
            <person name="Saraiva M."/>
            <person name="Secombes C.J."/>
            <person name="Seidl M.F."/>
            <person name="Snel B."/>
            <person name="Stassen J.H."/>
            <person name="Sykes S."/>
            <person name="Tripathy S."/>
            <person name="van den Berg H."/>
            <person name="Vega-Arreguin J.C."/>
            <person name="Wawra S."/>
            <person name="Young S.K."/>
            <person name="Zeng Q."/>
            <person name="Dieguez-Uribeondo J."/>
            <person name="Russ C."/>
            <person name="Tyler B.M."/>
            <person name="van West P."/>
        </authorList>
    </citation>
    <scope>NUCLEOTIDE SEQUENCE [LARGE SCALE GENOMIC DNA]</scope>
    <source>
        <strain evidence="12 13">CBS 223.65</strain>
    </source>
</reference>
<evidence type="ECO:0000256" key="3">
    <source>
        <dbReference type="ARBA" id="ARBA00022240"/>
    </source>
</evidence>
<dbReference type="GeneID" id="24139165"/>
<dbReference type="EMBL" id="KK583872">
    <property type="protein sequence ID" value="KDO16903.1"/>
    <property type="molecule type" value="Genomic_DNA"/>
</dbReference>
<evidence type="ECO:0000313" key="12">
    <source>
        <dbReference type="EMBL" id="KDO16903.1"/>
    </source>
</evidence>
<evidence type="ECO:0000259" key="11">
    <source>
        <dbReference type="Pfam" id="PF02799"/>
    </source>
</evidence>
<feature type="domain" description="Glycylpeptide N-tetradecanoyltransferase C-terminal" evidence="11">
    <location>
        <begin position="247"/>
        <end position="427"/>
    </location>
</feature>